<dbReference type="GO" id="GO:0016872">
    <property type="term" value="F:intramolecular lyase activity"/>
    <property type="evidence" value="ECO:0007669"/>
    <property type="project" value="InterPro"/>
</dbReference>
<dbReference type="EMBL" id="VCHE01000069">
    <property type="protein sequence ID" value="KAB2572903.1"/>
    <property type="molecule type" value="Genomic_DNA"/>
</dbReference>
<dbReference type="OrthoDB" id="18193at2759"/>
<dbReference type="InterPro" id="IPR016087">
    <property type="entry name" value="Chalcone_isomerase"/>
</dbReference>
<evidence type="ECO:0000256" key="1">
    <source>
        <dbReference type="SAM" id="Phobius"/>
    </source>
</evidence>
<feature type="transmembrane region" description="Helical" evidence="1">
    <location>
        <begin position="110"/>
        <end position="129"/>
    </location>
</feature>
<gene>
    <name evidence="3" type="primary">AIM18</name>
    <name evidence="3" type="ORF">DBV05_g8450</name>
</gene>
<reference evidence="3 4" key="1">
    <citation type="journal article" date="2019" name="Sci. Rep.">
        <title>A multi-omics analysis of the grapevine pathogen Lasiodiplodia theobromae reveals that temperature affects the expression of virulence- and pathogenicity-related genes.</title>
        <authorList>
            <person name="Felix C."/>
            <person name="Meneses R."/>
            <person name="Goncalves M.F.M."/>
            <person name="Tilleman L."/>
            <person name="Duarte A.S."/>
            <person name="Jorrin-Novo J.V."/>
            <person name="Van de Peer Y."/>
            <person name="Deforce D."/>
            <person name="Van Nieuwerburgh F."/>
            <person name="Esteves A.C."/>
            <person name="Alves A."/>
        </authorList>
    </citation>
    <scope>NUCLEOTIDE SEQUENCE [LARGE SCALE GENOMIC DNA]</scope>
    <source>
        <strain evidence="3 4">LA-SOL3</strain>
    </source>
</reference>
<evidence type="ECO:0000313" key="4">
    <source>
        <dbReference type="Proteomes" id="UP000325902"/>
    </source>
</evidence>
<dbReference type="PANTHER" id="PTHR47284">
    <property type="entry name" value="FATTY-ACID-BINDING PROTEIN 2"/>
    <property type="match status" value="1"/>
</dbReference>
<sequence>MSLNLTTRNLSRLRALRGLTQTRQPSSTLLRAAPACQSIRYNSARTPSRNSNDDLLELESLLDKGRSYSSRHKSRAAEEHDFDHVNPLDPIAVHRAEAARRAYYSRRRNYAALGCLISILVPIVVVYNIDLEEFQKKISERTDTPSNVAQEFQGKKVVLAPGSEKLRAIGDEVIELVETGTSSVPVFPKTIRLPTADGDAGASKAEKDSEYTLLGLGIRTVSFLNIQVYVVGLYVETSALPRLQAALIKEVNPMASALIPGEKDQLRKSLVDPADSNAIWDSLLRNPQLRVNMAFRIVPTRDTNFAHLRDGLVRGITKRMQEANIAAQQAKTEPEFNDEAFGQAMKDFKALFNSRGKAGKGSVLLLRRDAKGALEMFYQATSGKNGGKMGPLETLGTVNDERLTRLSWLLYLGGKNVSSEDARKSVVDGCLDLVERPIGTVETRVE</sequence>
<proteinExistence type="predicted"/>
<organism evidence="3 4">
    <name type="scientific">Lasiodiplodia theobromae</name>
    <dbReference type="NCBI Taxonomy" id="45133"/>
    <lineage>
        <taxon>Eukaryota</taxon>
        <taxon>Fungi</taxon>
        <taxon>Dikarya</taxon>
        <taxon>Ascomycota</taxon>
        <taxon>Pezizomycotina</taxon>
        <taxon>Dothideomycetes</taxon>
        <taxon>Dothideomycetes incertae sedis</taxon>
        <taxon>Botryosphaeriales</taxon>
        <taxon>Botryosphaeriaceae</taxon>
        <taxon>Lasiodiplodia</taxon>
    </lineage>
</organism>
<name>A0A5N5D554_9PEZI</name>
<dbReference type="Gene3D" id="3.50.70.10">
    <property type="match status" value="1"/>
</dbReference>
<keyword evidence="1" id="KW-0812">Transmembrane</keyword>
<accession>A0A5N5D554</accession>
<dbReference type="InterPro" id="IPR036298">
    <property type="entry name" value="Chalcone_isomerase_sf"/>
</dbReference>
<evidence type="ECO:0000259" key="2">
    <source>
        <dbReference type="Pfam" id="PF16035"/>
    </source>
</evidence>
<dbReference type="Pfam" id="PF16035">
    <property type="entry name" value="Chalcone_2"/>
    <property type="match status" value="1"/>
</dbReference>
<dbReference type="AlphaFoldDB" id="A0A5N5D554"/>
<comment type="caution">
    <text evidence="3">The sequence shown here is derived from an EMBL/GenBank/DDBJ whole genome shotgun (WGS) entry which is preliminary data.</text>
</comment>
<dbReference type="Proteomes" id="UP000325902">
    <property type="component" value="Unassembled WGS sequence"/>
</dbReference>
<dbReference type="InterPro" id="IPR016088">
    <property type="entry name" value="Chalcone_isomerase_3-sand"/>
</dbReference>
<protein>
    <submittedName>
        <fullName evidence="3">Altered inheritance of mitochondria protein 18</fullName>
    </submittedName>
</protein>
<keyword evidence="1" id="KW-0472">Membrane</keyword>
<dbReference type="PANTHER" id="PTHR47284:SF3">
    <property type="entry name" value="FATTY-ACID-BINDING PROTEIN 2"/>
    <property type="match status" value="1"/>
</dbReference>
<evidence type="ECO:0000313" key="3">
    <source>
        <dbReference type="EMBL" id="KAB2572903.1"/>
    </source>
</evidence>
<keyword evidence="4" id="KW-1185">Reference proteome</keyword>
<keyword evidence="1" id="KW-1133">Transmembrane helix</keyword>
<feature type="domain" description="Chalcone isomerase" evidence="2">
    <location>
        <begin position="210"/>
        <end position="427"/>
    </location>
</feature>
<dbReference type="SUPFAM" id="SSF54626">
    <property type="entry name" value="Chalcone isomerase"/>
    <property type="match status" value="1"/>
</dbReference>